<dbReference type="InterPro" id="IPR018000">
    <property type="entry name" value="Neurotransmitter_ion_chnl_CS"/>
</dbReference>
<dbReference type="InterPro" id="IPR005821">
    <property type="entry name" value="Ion_trans_dom"/>
</dbReference>
<dbReference type="EMBL" id="ADMH02001258">
    <property type="protein sequence ID" value="ETN63364.1"/>
    <property type="molecule type" value="Genomic_DNA"/>
</dbReference>
<evidence type="ECO:0000259" key="15">
    <source>
        <dbReference type="PROSITE" id="PS50042"/>
    </source>
</evidence>
<dbReference type="PROSITE" id="PS00236">
    <property type="entry name" value="NEUROTR_ION_CHANNEL"/>
    <property type="match status" value="1"/>
</dbReference>
<evidence type="ECO:0000256" key="9">
    <source>
        <dbReference type="ARBA" id="ARBA00022989"/>
    </source>
</evidence>
<feature type="transmembrane region" description="Helical" evidence="14">
    <location>
        <begin position="1380"/>
        <end position="1399"/>
    </location>
</feature>
<keyword evidence="12" id="KW-0407">Ion channel</keyword>
<evidence type="ECO:0000256" key="7">
    <source>
        <dbReference type="ARBA" id="ARBA00022882"/>
    </source>
</evidence>
<evidence type="ECO:0000256" key="10">
    <source>
        <dbReference type="ARBA" id="ARBA00023065"/>
    </source>
</evidence>
<dbReference type="Gene3D" id="2.70.170.10">
    <property type="entry name" value="Neurotransmitter-gated ion-channel ligand-binding domain"/>
    <property type="match status" value="1"/>
</dbReference>
<feature type="transmembrane region" description="Helical" evidence="14">
    <location>
        <begin position="1230"/>
        <end position="1253"/>
    </location>
</feature>
<keyword evidence="18" id="KW-1185">Reference proteome</keyword>
<evidence type="ECO:0000256" key="2">
    <source>
        <dbReference type="ARBA" id="ARBA00022448"/>
    </source>
</evidence>
<reference evidence="17" key="4">
    <citation type="submission" date="2015-06" db="UniProtKB">
        <authorList>
            <consortium name="EnsemblMetazoa"/>
        </authorList>
    </citation>
    <scope>IDENTIFICATION</scope>
</reference>
<dbReference type="eggNOG" id="KOG0498">
    <property type="taxonomic scope" value="Eukaryota"/>
</dbReference>
<comment type="subcellular location">
    <subcellularLocation>
        <location evidence="1">Cell membrane</location>
        <topology evidence="1">Multi-pass membrane protein</topology>
    </subcellularLocation>
</comment>
<keyword evidence="6" id="KW-0631">Potassium channel</keyword>
<dbReference type="PANTHER" id="PTHR10217:SF548">
    <property type="entry name" value="GH12235P"/>
    <property type="match status" value="1"/>
</dbReference>
<feature type="transmembrane region" description="Helical" evidence="14">
    <location>
        <begin position="262"/>
        <end position="288"/>
    </location>
</feature>
<dbReference type="InterPro" id="IPR000595">
    <property type="entry name" value="cNMP-bd_dom"/>
</dbReference>
<gene>
    <name evidence="16" type="ORF">AND_004893</name>
</gene>
<dbReference type="InterPro" id="IPR006029">
    <property type="entry name" value="Neurotrans-gated_channel_TM"/>
</dbReference>
<dbReference type="GO" id="GO:0005242">
    <property type="term" value="F:inward rectifier potassium channel activity"/>
    <property type="evidence" value="ECO:0007669"/>
    <property type="project" value="TreeGrafter"/>
</dbReference>
<dbReference type="GO" id="GO:0005886">
    <property type="term" value="C:plasma membrane"/>
    <property type="evidence" value="ECO:0007669"/>
    <property type="project" value="UniProtKB-SubCell"/>
</dbReference>
<dbReference type="InterPro" id="IPR006202">
    <property type="entry name" value="Neur_chan_lig-bd"/>
</dbReference>
<keyword evidence="7" id="KW-0851">Voltage-gated channel</keyword>
<feature type="region of interest" description="Disordered" evidence="13">
    <location>
        <begin position="806"/>
        <end position="915"/>
    </location>
</feature>
<evidence type="ECO:0000313" key="18">
    <source>
        <dbReference type="Proteomes" id="UP000000673"/>
    </source>
</evidence>
<dbReference type="SUPFAM" id="SSF81324">
    <property type="entry name" value="Voltage-gated potassium channels"/>
    <property type="match status" value="1"/>
</dbReference>
<dbReference type="Gene3D" id="1.20.58.390">
    <property type="entry name" value="Neurotransmitter-gated ion-channel transmembrane domain"/>
    <property type="match status" value="1"/>
</dbReference>
<dbReference type="FunFam" id="1.10.1200.260:FF:000001">
    <property type="entry name" value="Potassium voltage-gated channel subfamily H member 7"/>
    <property type="match status" value="1"/>
</dbReference>
<feature type="region of interest" description="Disordered" evidence="13">
    <location>
        <begin position="52"/>
        <end position="80"/>
    </location>
</feature>
<feature type="compositionally biased region" description="Low complexity" evidence="13">
    <location>
        <begin position="876"/>
        <end position="890"/>
    </location>
</feature>
<keyword evidence="4" id="KW-0633">Potassium transport</keyword>
<keyword evidence="2" id="KW-0813">Transport</keyword>
<organism evidence="16">
    <name type="scientific">Anopheles darlingi</name>
    <name type="common">Mosquito</name>
    <dbReference type="NCBI Taxonomy" id="43151"/>
    <lineage>
        <taxon>Eukaryota</taxon>
        <taxon>Metazoa</taxon>
        <taxon>Ecdysozoa</taxon>
        <taxon>Arthropoda</taxon>
        <taxon>Hexapoda</taxon>
        <taxon>Insecta</taxon>
        <taxon>Pterygota</taxon>
        <taxon>Neoptera</taxon>
        <taxon>Endopterygota</taxon>
        <taxon>Diptera</taxon>
        <taxon>Nematocera</taxon>
        <taxon>Culicoidea</taxon>
        <taxon>Culicidae</taxon>
        <taxon>Anophelinae</taxon>
        <taxon>Anopheles</taxon>
    </lineage>
</organism>
<keyword evidence="3" id="KW-1003">Cell membrane</keyword>
<keyword evidence="9 14" id="KW-1133">Transmembrane helix</keyword>
<dbReference type="SUPFAM" id="SSF63712">
    <property type="entry name" value="Nicotinic receptor ligand binding domain-like"/>
    <property type="match status" value="1"/>
</dbReference>
<dbReference type="GO" id="GO:0034702">
    <property type="term" value="C:monoatomic ion channel complex"/>
    <property type="evidence" value="ECO:0007669"/>
    <property type="project" value="UniProtKB-KW"/>
</dbReference>
<feature type="region of interest" description="Disordered" evidence="13">
    <location>
        <begin position="659"/>
        <end position="704"/>
    </location>
</feature>
<evidence type="ECO:0000313" key="16">
    <source>
        <dbReference type="EMBL" id="ETN63364.1"/>
    </source>
</evidence>
<dbReference type="InterPro" id="IPR050818">
    <property type="entry name" value="KCNH_animal-type"/>
</dbReference>
<dbReference type="CDD" id="cd00038">
    <property type="entry name" value="CAP_ED"/>
    <property type="match status" value="1"/>
</dbReference>
<dbReference type="PRINTS" id="PR01470">
    <property type="entry name" value="ERGCHANNEL"/>
</dbReference>
<evidence type="ECO:0000256" key="14">
    <source>
        <dbReference type="SAM" id="Phobius"/>
    </source>
</evidence>
<dbReference type="HOGENOM" id="CLU_253790_0_0_1"/>
<dbReference type="VEuPathDB" id="VectorBase:ADAR2_003516"/>
<evidence type="ECO:0000313" key="17">
    <source>
        <dbReference type="EnsemblMetazoa" id="ADAC004893-PA"/>
    </source>
</evidence>
<evidence type="ECO:0000256" key="12">
    <source>
        <dbReference type="ARBA" id="ARBA00023303"/>
    </source>
</evidence>
<dbReference type="InterPro" id="IPR038050">
    <property type="entry name" value="Neuro_actylchol_rec"/>
</dbReference>
<evidence type="ECO:0000256" key="5">
    <source>
        <dbReference type="ARBA" id="ARBA00022692"/>
    </source>
</evidence>
<dbReference type="InterPro" id="IPR018490">
    <property type="entry name" value="cNMP-bd_dom_sf"/>
</dbReference>
<dbReference type="eggNOG" id="KOG3644">
    <property type="taxonomic scope" value="Eukaryota"/>
</dbReference>
<dbReference type="FunFam" id="1.10.287.70:FF:000020">
    <property type="entry name" value="Potassium channel, voltage-gated eag-related subfamily H, member 7"/>
    <property type="match status" value="1"/>
</dbReference>
<evidence type="ECO:0000256" key="1">
    <source>
        <dbReference type="ARBA" id="ARBA00004651"/>
    </source>
</evidence>
<feature type="domain" description="Cyclic nucleotide-binding" evidence="15">
    <location>
        <begin position="460"/>
        <end position="560"/>
    </location>
</feature>
<feature type="compositionally biased region" description="Low complexity" evidence="13">
    <location>
        <begin position="806"/>
        <end position="826"/>
    </location>
</feature>
<dbReference type="InterPro" id="IPR003967">
    <property type="entry name" value="K_chnl_volt-dep_ERG"/>
</dbReference>
<dbReference type="PRINTS" id="PR01463">
    <property type="entry name" value="EAGCHANLFMLY"/>
</dbReference>
<dbReference type="STRING" id="43151.W5JKR4"/>
<name>W5JKR4_ANODA</name>
<dbReference type="Proteomes" id="UP000000673">
    <property type="component" value="Unassembled WGS sequence"/>
</dbReference>
<dbReference type="InterPro" id="IPR036719">
    <property type="entry name" value="Neuro-gated_channel_TM_sf"/>
</dbReference>
<evidence type="ECO:0000256" key="11">
    <source>
        <dbReference type="ARBA" id="ARBA00023136"/>
    </source>
</evidence>
<reference evidence="16" key="2">
    <citation type="submission" date="2010-05" db="EMBL/GenBank/DDBJ databases">
        <authorList>
            <person name="Almeida L.G."/>
            <person name="Nicolas M.F."/>
            <person name="Souza R.C."/>
            <person name="Vasconcelos A.T.R."/>
        </authorList>
    </citation>
    <scope>NUCLEOTIDE SEQUENCE</scope>
</reference>
<dbReference type="PROSITE" id="PS50042">
    <property type="entry name" value="CNMP_BINDING_3"/>
    <property type="match status" value="1"/>
</dbReference>
<dbReference type="PANTHER" id="PTHR10217">
    <property type="entry name" value="VOLTAGE AND LIGAND GATED POTASSIUM CHANNEL"/>
    <property type="match status" value="1"/>
</dbReference>
<dbReference type="Gene3D" id="1.10.287.70">
    <property type="match status" value="1"/>
</dbReference>
<keyword evidence="5 14" id="KW-0812">Transmembrane</keyword>
<dbReference type="GO" id="GO:0042391">
    <property type="term" value="P:regulation of membrane potential"/>
    <property type="evidence" value="ECO:0007669"/>
    <property type="project" value="TreeGrafter"/>
</dbReference>
<evidence type="ECO:0000256" key="4">
    <source>
        <dbReference type="ARBA" id="ARBA00022538"/>
    </source>
</evidence>
<dbReference type="Pfam" id="PF00520">
    <property type="entry name" value="Ion_trans"/>
    <property type="match status" value="1"/>
</dbReference>
<dbReference type="GO" id="GO:0005230">
    <property type="term" value="F:extracellular ligand-gated monoatomic ion channel activity"/>
    <property type="evidence" value="ECO:0007669"/>
    <property type="project" value="InterPro"/>
</dbReference>
<dbReference type="Pfam" id="PF02931">
    <property type="entry name" value="Neur_chan_LBD"/>
    <property type="match status" value="1"/>
</dbReference>
<proteinExistence type="predicted"/>
<feature type="compositionally biased region" description="Acidic residues" evidence="13">
    <location>
        <begin position="69"/>
        <end position="80"/>
    </location>
</feature>
<feature type="transmembrane region" description="Helical" evidence="14">
    <location>
        <begin position="357"/>
        <end position="381"/>
    </location>
</feature>
<dbReference type="InterPro" id="IPR014710">
    <property type="entry name" value="RmlC-like_jellyroll"/>
</dbReference>
<feature type="transmembrane region" description="Helical" evidence="14">
    <location>
        <begin position="1198"/>
        <end position="1215"/>
    </location>
</feature>
<dbReference type="InterPro" id="IPR036734">
    <property type="entry name" value="Neur_chan_lig-bd_sf"/>
</dbReference>
<dbReference type="SUPFAM" id="SSF90112">
    <property type="entry name" value="Neurotransmitter-gated ion-channel transmembrane pore"/>
    <property type="match status" value="1"/>
</dbReference>
<keyword evidence="11 14" id="KW-0472">Membrane</keyword>
<dbReference type="SUPFAM" id="SSF51206">
    <property type="entry name" value="cAMP-binding domain-like"/>
    <property type="match status" value="1"/>
</dbReference>
<dbReference type="Pfam" id="PF02932">
    <property type="entry name" value="Neur_chan_memb"/>
    <property type="match status" value="1"/>
</dbReference>
<dbReference type="Gene3D" id="2.60.120.10">
    <property type="entry name" value="Jelly Rolls"/>
    <property type="match status" value="1"/>
</dbReference>
<evidence type="ECO:0000256" key="8">
    <source>
        <dbReference type="ARBA" id="ARBA00022958"/>
    </source>
</evidence>
<reference evidence="16" key="3">
    <citation type="journal article" date="2013" name="Nucleic Acids Res.">
        <title>The genome of Anopheles darlingi, the main neotropical malaria vector.</title>
        <authorList>
            <person name="Marinotti O."/>
            <person name="Cerqueira G.C."/>
            <person name="de Almeida L.G."/>
            <person name="Ferro M.I."/>
            <person name="Loreto E.L."/>
            <person name="Zaha A."/>
            <person name="Teixeira S.M."/>
            <person name="Wespiser A.R."/>
            <person name="Almeida E Silva A."/>
            <person name="Schlindwein A.D."/>
            <person name="Pacheco A.C."/>
            <person name="Silva A.L."/>
            <person name="Graveley B.R."/>
            <person name="Walenz B.P."/>
            <person name="Lima Bde A."/>
            <person name="Ribeiro C.A."/>
            <person name="Nunes-Silva C.G."/>
            <person name="de Carvalho C.R."/>
            <person name="Soares C.M."/>
            <person name="de Menezes C.B."/>
            <person name="Matiolli C."/>
            <person name="Caffrey D."/>
            <person name="Araujo D.A."/>
            <person name="de Oliveira D.M."/>
            <person name="Golenbock D."/>
            <person name="Grisard E.C."/>
            <person name="Fantinatti-Garboggini F."/>
            <person name="de Carvalho F.M."/>
            <person name="Barcellos F.G."/>
            <person name="Prosdocimi F."/>
            <person name="May G."/>
            <person name="Azevedo Junior G.M."/>
            <person name="Guimaraes G.M."/>
            <person name="Goldman G.H."/>
            <person name="Padilha I.Q."/>
            <person name="Batista Jda S."/>
            <person name="Ferro J.A."/>
            <person name="Ribeiro J.M."/>
            <person name="Fietto J.L."/>
            <person name="Dabbas K.M."/>
            <person name="Cerdeira L."/>
            <person name="Agnez-Lima L.F."/>
            <person name="Brocchi M."/>
            <person name="de Carvalho M.O."/>
            <person name="Teixeira Mde M."/>
            <person name="Diniz Maia Mde M."/>
            <person name="Goldman M.H."/>
            <person name="Cruz Schneider M.P."/>
            <person name="Felipe M.S."/>
            <person name="Hungria M."/>
            <person name="Nicolas M.F."/>
            <person name="Pereira M."/>
            <person name="Montes M.A."/>
            <person name="Cantao M.E."/>
            <person name="Vincentz M."/>
            <person name="Rafael M.S."/>
            <person name="Silverman N."/>
            <person name="Stoco P.H."/>
            <person name="Souza R.C."/>
            <person name="Vicentini R."/>
            <person name="Gazzinelli R.T."/>
            <person name="Neves Rde O."/>
            <person name="Silva R."/>
            <person name="Astolfi-Filho S."/>
            <person name="Maciel T.E."/>
            <person name="Urmenyi T.P."/>
            <person name="Tadei W.P."/>
            <person name="Camargo E.P."/>
            <person name="de Vasconcelos A.T."/>
        </authorList>
    </citation>
    <scope>NUCLEOTIDE SEQUENCE</scope>
</reference>
<dbReference type="Gene3D" id="1.10.1200.260">
    <property type="match status" value="1"/>
</dbReference>
<feature type="transmembrane region" description="Helical" evidence="14">
    <location>
        <begin position="1173"/>
        <end position="1191"/>
    </location>
</feature>
<dbReference type="Pfam" id="PF00027">
    <property type="entry name" value="cNMP_binding"/>
    <property type="match status" value="1"/>
</dbReference>
<dbReference type="FunFam" id="2.60.120.10:FF:000011">
    <property type="entry name" value="Potassium channel, voltage-gated eag-related subfamily H, member 7"/>
    <property type="match status" value="1"/>
</dbReference>
<accession>W5JKR4</accession>
<protein>
    <recommendedName>
        <fullName evidence="15">Cyclic nucleotide-binding domain-containing protein</fullName>
    </recommendedName>
</protein>
<dbReference type="EnsemblMetazoa" id="ADAC004893-RA">
    <property type="protein sequence ID" value="ADAC004893-PA"/>
    <property type="gene ID" value="ADAC004893"/>
</dbReference>
<keyword evidence="10" id="KW-0406">Ion transport</keyword>
<feature type="transmembrane region" description="Helical" evidence="14">
    <location>
        <begin position="332"/>
        <end position="350"/>
    </location>
</feature>
<evidence type="ECO:0000256" key="6">
    <source>
        <dbReference type="ARBA" id="ARBA00022826"/>
    </source>
</evidence>
<reference evidence="16 18" key="1">
    <citation type="journal article" date="2010" name="BMC Genomics">
        <title>Combination of measures distinguishes pre-miRNAs from other stem-loops in the genome of the newly sequenced Anopheles darlingi.</title>
        <authorList>
            <person name="Mendes N.D."/>
            <person name="Freitas A.T."/>
            <person name="Vasconcelos A.T."/>
            <person name="Sagot M.F."/>
        </authorList>
    </citation>
    <scope>NUCLEOTIDE SEQUENCE</scope>
</reference>
<dbReference type="SMART" id="SM00100">
    <property type="entry name" value="cNMP"/>
    <property type="match status" value="1"/>
</dbReference>
<feature type="compositionally biased region" description="Polar residues" evidence="13">
    <location>
        <begin position="659"/>
        <end position="693"/>
    </location>
</feature>
<feature type="transmembrane region" description="Helical" evidence="14">
    <location>
        <begin position="118"/>
        <end position="139"/>
    </location>
</feature>
<dbReference type="VEuPathDB" id="VectorBase:ADAR2_007200"/>
<sequence>MKMSRAHSSQDQTANIPLIVTTNEVGAKPSSSTATSLDSAFKAKSCRSFVRQPKLGNEHRNKSVPQNLQEEEKEKEEEEEKEEVCVLSLGADVLPEYKLQSPRVHKWTILHYSPFKAVWDWIILLLVMYTAIFTPYVAAFLLSEPDYNQRKNRKYADDPIVIIDLIVDVTFVVDILINFRTTFVNGQDEVVSHPGRIAVHYLSGWFLIDLVAAIPFDLLLVGSDTDEQTQPTNTTTLIGLLKTARLLRLVRVARKIDRYSEYGAAVLVLLMATFALIAHWLACIWYAIGNAERPLLKAKIGWLDALAQDTQEYYFPNNTGGGPSVKSRYVTALYFTFTSLTSVGFGNVAPNTDAEKIFTICVMLVGSLMYASIFGNVSAIIQRLYSGTARYHTQMLRVREFIRFHQIPNPLRQRLEEYFQHAWTYTNGIDMNSVLKGFPECLQADICLHLNRNLLNNCSAFEAASPGCLRALSLKFKTTHAPPGDILVHKGDVLTYLYFIARGSIEILKDDVVMAILGKDDIFGENPCIHSTLGKSNSNVKALTYCDLHKIHRDDLLDVLDLFPEFYDSFVNSLEITYNMRDEEQAGVELRHRYMRTGSQDRESDTRSYVRKLNTLHHRPPSNKCDMPNDRSSIGQMSANYDDDRKFSLSGMLNQLKRSIPDLSSNKHQPLTNKCASPNESPKSTHKQTIPRQHSQEHPLGGFGRAADTVTLSAVSQRACTCGSKSEGSALPGMMRTSDSTTKSSPDDDIFHHTAPNSTATGKAAGDASRHNIGQLTNKLTELTGRVESLEVSLRNDMRTILDILHQQQQQHHQHQQQQQHPQPHLQQHHQPTHYALQHQQMQQGHHGKMTLPSYQPSESEFSFDMCTPIDPREVQQQQQQQHHQQLQQHTYHAPPSSSQHHRMHVHRSVSQPECTDDRSLFKCSKFSSFNQPMDDTPESQNWNIFAPIAKLESLDEIDQPDVEYDKNVKPGTLTDVSVSLYINRISGVDENKEEISFDVFLQVTWEDLRIQPIMANMVGEYVDLTKADRDMIWVPDLYIRQLREMKMLNVFEEISSLRLYENSTISLSIGATIIIKCDMDFVLYPLDVQRCPVDFSSYKYPVKDLRFRWRSENALSFPNDFGDGFFRLPKYVVSFYTEPESQIVNYSDDNHSSARLEITLSREVKSYLLENYLPSTLFVSISWGSFVVVPEIVPGRMVLLVTTLLSLITMFDTVRNNSPDALELKCLEVWLISCTLFVFFALMEYFIVLFGIRYDKHWRVARAAQAQHHASSMPPSITLQSAVTLAQHQSTMDTSMNSATFQRENGLENSATLKMTSGSNKIQPTQEHSKATSASLSNIQDNVQNAQKVSSVMTRKRFRNVADVALMYAGSQRGRLDQLSLIIFPVSFLIFTISYWTMYLTESKKNLK</sequence>
<feature type="transmembrane region" description="Helical" evidence="14">
    <location>
        <begin position="159"/>
        <end position="177"/>
    </location>
</feature>
<keyword evidence="8" id="KW-0630">Potassium</keyword>
<dbReference type="VEuPathDB" id="VectorBase:ADAC004893"/>
<evidence type="ECO:0000256" key="13">
    <source>
        <dbReference type="SAM" id="MobiDB-lite"/>
    </source>
</evidence>
<evidence type="ECO:0000256" key="3">
    <source>
        <dbReference type="ARBA" id="ARBA00022475"/>
    </source>
</evidence>
<feature type="region of interest" description="Disordered" evidence="13">
    <location>
        <begin position="721"/>
        <end position="769"/>
    </location>
</feature>
<dbReference type="InterPro" id="IPR003938">
    <property type="entry name" value="K_chnl_volt-dep_EAG/ELK/ERG"/>
</dbReference>